<feature type="region of interest" description="Disordered" evidence="1">
    <location>
        <begin position="27"/>
        <end position="56"/>
    </location>
</feature>
<reference evidence="3 4" key="1">
    <citation type="journal article" date="2020" name="FEMS Microbiol. Ecol.">
        <title>Temporal dynamics of bacterial communities during seed development and maturation.</title>
        <authorList>
            <person name="Chesneau G."/>
            <person name="Torres-Cortes G."/>
            <person name="Briand M."/>
            <person name="Darrasse A."/>
            <person name="Preveaux A."/>
            <person name="Marais C."/>
            <person name="Jacques M.A."/>
            <person name="Shade A."/>
            <person name="Barret M."/>
        </authorList>
    </citation>
    <scope>NUCLEOTIDE SEQUENCE [LARGE SCALE GENOMIC DNA]</scope>
    <source>
        <strain evidence="3 4">CFBP13732</strain>
    </source>
</reference>
<accession>A0ABR8ZYY7</accession>
<evidence type="ECO:0000256" key="2">
    <source>
        <dbReference type="SAM" id="SignalP"/>
    </source>
</evidence>
<dbReference type="EMBL" id="JACYNN010000028">
    <property type="protein sequence ID" value="MBD8108930.1"/>
    <property type="molecule type" value="Genomic_DNA"/>
</dbReference>
<keyword evidence="4" id="KW-1185">Reference proteome</keyword>
<dbReference type="InterPro" id="IPR014121">
    <property type="entry name" value="TraN_Ftype"/>
</dbReference>
<dbReference type="Proteomes" id="UP000661012">
    <property type="component" value="Unassembled WGS sequence"/>
</dbReference>
<name>A0ABR8ZYY7_9GAMM</name>
<dbReference type="NCBIfam" id="TIGR02750">
    <property type="entry name" value="TraN_Ftype"/>
    <property type="match status" value="1"/>
</dbReference>
<feature type="compositionally biased region" description="Low complexity" evidence="1">
    <location>
        <begin position="28"/>
        <end position="46"/>
    </location>
</feature>
<comment type="caution">
    <text evidence="3">The sequence shown here is derived from an EMBL/GenBank/DDBJ whole genome shotgun (WGS) entry which is preliminary data.</text>
</comment>
<sequence>MKKTVIPLLLLLCPLVHADTVSDAYKDGASTGKSSSGQGTGTLSGSDPSSFIPGYTASPPQSGYYGGVQGGDGGITDKGLSAFTGGDAGKAVTDSATKNPPVTLDPNADYIQTGKSAEGNAGNMVDGTSAQCTEKVVSKTTFQNYSCDRDVAVAQTCGRTASIAVTGSTETQQTTLVLDASGGTVTQEANWVVRYDFVMKESGTVSSGTVSFDYPSSPGYHGGRLDYTVSFRNGSRNINYNQSGGMSFTTFKVAKGDIVSVRVRSNTDGHEDSYRDTIIKSVNSGRFVIKVTVPFLVERDTTKSSVVWNESCGFDKGAALAKKETTCVDPGGSRSVTQNGKTYTETSDCWQYSDTYITATSSTGNCATLMSDKNCTRSGSACTKTESGVCTHQSETWQCQKTWTSGGLLCGGDYFCKTGDCDDTNGAGDSGFDLAVAKLAGLASAGEDVKNGDQVNIRAFTGQSMACRKAMAGFSNCCVDSGWGNSAGLANCSSEEMAIGKAKAKKVTVLVGEACAKKALGVCIQKKQVYCVFGGKLARIIQEQGRRDQLRVDFGSGDSPNCRGITVPELQGINFDKINFSDFYSDLMDNQKIPDADAMTKIAKDRIAAQVKQQTGASK</sequence>
<keyword evidence="2" id="KW-0732">Signal</keyword>
<dbReference type="RefSeq" id="WP_191931251.1">
    <property type="nucleotide sequence ID" value="NZ_JACYNM010000028.1"/>
</dbReference>
<dbReference type="Pfam" id="PF06986">
    <property type="entry name" value="F_T4SS_TraN"/>
    <property type="match status" value="1"/>
</dbReference>
<evidence type="ECO:0000313" key="3">
    <source>
        <dbReference type="EMBL" id="MBD8108930.1"/>
    </source>
</evidence>
<feature type="signal peptide" evidence="2">
    <location>
        <begin position="1"/>
        <end position="18"/>
    </location>
</feature>
<protein>
    <submittedName>
        <fullName evidence="3">Type-F conjugative transfer system mating-pair stabilization protein TraN</fullName>
    </submittedName>
</protein>
<dbReference type="NCBIfam" id="NF009016">
    <property type="entry name" value="PRK12355.3-2"/>
    <property type="match status" value="1"/>
</dbReference>
<evidence type="ECO:0000256" key="1">
    <source>
        <dbReference type="SAM" id="MobiDB-lite"/>
    </source>
</evidence>
<organism evidence="3 4">
    <name type="scientific">Erwinia persicina</name>
    <dbReference type="NCBI Taxonomy" id="55211"/>
    <lineage>
        <taxon>Bacteria</taxon>
        <taxon>Pseudomonadati</taxon>
        <taxon>Pseudomonadota</taxon>
        <taxon>Gammaproteobacteria</taxon>
        <taxon>Enterobacterales</taxon>
        <taxon>Erwiniaceae</taxon>
        <taxon>Erwinia</taxon>
    </lineage>
</organism>
<feature type="chain" id="PRO_5045282593" evidence="2">
    <location>
        <begin position="19"/>
        <end position="619"/>
    </location>
</feature>
<gene>
    <name evidence="3" type="primary">traN</name>
    <name evidence="3" type="ORF">IFT93_21390</name>
</gene>
<feature type="region of interest" description="Disordered" evidence="1">
    <location>
        <begin position="91"/>
        <end position="123"/>
    </location>
</feature>
<proteinExistence type="predicted"/>
<evidence type="ECO:0000313" key="4">
    <source>
        <dbReference type="Proteomes" id="UP000661012"/>
    </source>
</evidence>